<accession>N1V054</accession>
<evidence type="ECO:0000256" key="1">
    <source>
        <dbReference type="SAM" id="Phobius"/>
    </source>
</evidence>
<proteinExistence type="predicted"/>
<reference evidence="2 3" key="1">
    <citation type="journal article" date="2013" name="Genome Announc.">
        <title>Draft Genome Sequence of Arthrobacter crystallopoietes Strain BAB-32, Revealing Genes for Bioremediation.</title>
        <authorList>
            <person name="Joshi M.N."/>
            <person name="Pandit A.S."/>
            <person name="Sharma A."/>
            <person name="Pandya R.V."/>
            <person name="Desai S.M."/>
            <person name="Saxena A.K."/>
            <person name="Bagatharia S.B."/>
        </authorList>
    </citation>
    <scope>NUCLEOTIDE SEQUENCE [LARGE SCALE GENOMIC DNA]</scope>
    <source>
        <strain evidence="2 3">BAB-32</strain>
    </source>
</reference>
<dbReference type="AlphaFoldDB" id="N1V054"/>
<keyword evidence="3" id="KW-1185">Reference proteome</keyword>
<feature type="transmembrane region" description="Helical" evidence="1">
    <location>
        <begin position="47"/>
        <end position="67"/>
    </location>
</feature>
<evidence type="ECO:0000313" key="2">
    <source>
        <dbReference type="EMBL" id="EMY33457.1"/>
    </source>
</evidence>
<keyword evidence="1" id="KW-0812">Transmembrane</keyword>
<feature type="transmembrane region" description="Helical" evidence="1">
    <location>
        <begin position="113"/>
        <end position="137"/>
    </location>
</feature>
<dbReference type="OrthoDB" id="4949286at2"/>
<feature type="transmembrane region" description="Helical" evidence="1">
    <location>
        <begin position="74"/>
        <end position="93"/>
    </location>
</feature>
<protein>
    <submittedName>
        <fullName evidence="2">Uncharacterized protein</fullName>
    </submittedName>
</protein>
<comment type="caution">
    <text evidence="2">The sequence shown here is derived from an EMBL/GenBank/DDBJ whole genome shotgun (WGS) entry which is preliminary data.</text>
</comment>
<dbReference type="EMBL" id="ANPE02000174">
    <property type="protein sequence ID" value="EMY33457.1"/>
    <property type="molecule type" value="Genomic_DNA"/>
</dbReference>
<organism evidence="2 3">
    <name type="scientific">Arthrobacter crystallopoietes BAB-32</name>
    <dbReference type="NCBI Taxonomy" id="1246476"/>
    <lineage>
        <taxon>Bacteria</taxon>
        <taxon>Bacillati</taxon>
        <taxon>Actinomycetota</taxon>
        <taxon>Actinomycetes</taxon>
        <taxon>Micrococcales</taxon>
        <taxon>Micrococcaceae</taxon>
        <taxon>Crystallibacter</taxon>
    </lineage>
</organism>
<name>N1V054_9MICC</name>
<evidence type="ECO:0000313" key="3">
    <source>
        <dbReference type="Proteomes" id="UP000010729"/>
    </source>
</evidence>
<dbReference type="RefSeq" id="WP_005270448.1">
    <property type="nucleotide sequence ID" value="NZ_ANPE02000174.1"/>
</dbReference>
<sequence length="141" mass="14554">MPAAEGKERRRKGAFAGWGTAVVGGLVVALLGTNLHSQVWFTAGQAYPWGAPAALLFAAAAMVWIGVRSQNVMAAGLTGIVAYVLVGLMASGLGGEPLIVTATSAERELAVEIAGRIWTIGLAAMVILAVALTSWALKPRR</sequence>
<keyword evidence="1" id="KW-0472">Membrane</keyword>
<dbReference type="Proteomes" id="UP000010729">
    <property type="component" value="Unassembled WGS sequence"/>
</dbReference>
<keyword evidence="1" id="KW-1133">Transmembrane helix</keyword>
<feature type="transmembrane region" description="Helical" evidence="1">
    <location>
        <begin position="15"/>
        <end position="35"/>
    </location>
</feature>
<gene>
    <name evidence="2" type="ORF">D477_014672</name>
</gene>